<protein>
    <submittedName>
        <fullName evidence="1">Uncharacterized protein</fullName>
    </submittedName>
</protein>
<reference evidence="1 2" key="1">
    <citation type="journal article" date="2015" name="Nature">
        <title>rRNA introns, odd ribosomes, and small enigmatic genomes across a large radiation of phyla.</title>
        <authorList>
            <person name="Brown C.T."/>
            <person name="Hug L.A."/>
            <person name="Thomas B.C."/>
            <person name="Sharon I."/>
            <person name="Castelle C.J."/>
            <person name="Singh A."/>
            <person name="Wilkins M.J."/>
            <person name="Williams K.H."/>
            <person name="Banfield J.F."/>
        </authorList>
    </citation>
    <scope>NUCLEOTIDE SEQUENCE [LARGE SCALE GENOMIC DNA]</scope>
</reference>
<dbReference type="Proteomes" id="UP000034738">
    <property type="component" value="Unassembled WGS sequence"/>
</dbReference>
<proteinExistence type="predicted"/>
<evidence type="ECO:0000313" key="2">
    <source>
        <dbReference type="Proteomes" id="UP000034738"/>
    </source>
</evidence>
<sequence length="97" mass="10966">MTIEGCEGGCRKCKLREIPGALGLLRKRVAWKINEGLVSKRAGENWLKRKGGFSSEEQKTNDYKDALGSITFEECKKIVQENNGKQEEQLMADEVNF</sequence>
<comment type="caution">
    <text evidence="1">The sequence shown here is derived from an EMBL/GenBank/DDBJ whole genome shotgun (WGS) entry which is preliminary data.</text>
</comment>
<name>A0A0G0K3M7_9BACT</name>
<gene>
    <name evidence="1" type="ORF">US95_C0057G0003</name>
</gene>
<accession>A0A0G0K3M7</accession>
<dbReference type="EMBL" id="LBUY01000057">
    <property type="protein sequence ID" value="KKQ73407.1"/>
    <property type="molecule type" value="Genomic_DNA"/>
</dbReference>
<dbReference type="AlphaFoldDB" id="A0A0G0K3M7"/>
<evidence type="ECO:0000313" key="1">
    <source>
        <dbReference type="EMBL" id="KKQ73407.1"/>
    </source>
</evidence>
<organism evidence="1 2">
    <name type="scientific">Candidatus Woesebacteria bacterium GW2011_GWB1_38_5</name>
    <dbReference type="NCBI Taxonomy" id="1618568"/>
    <lineage>
        <taxon>Bacteria</taxon>
        <taxon>Candidatus Woeseibacteriota</taxon>
    </lineage>
</organism>